<dbReference type="Pfam" id="PF00561">
    <property type="entry name" value="Abhydrolase_1"/>
    <property type="match status" value="1"/>
</dbReference>
<dbReference type="PANTHER" id="PTHR42103">
    <property type="entry name" value="ALPHA/BETA-HYDROLASES SUPERFAMILY PROTEIN"/>
    <property type="match status" value="1"/>
</dbReference>
<dbReference type="InterPro" id="IPR029058">
    <property type="entry name" value="AB_hydrolase_fold"/>
</dbReference>
<dbReference type="SUPFAM" id="SSF53474">
    <property type="entry name" value="alpha/beta-Hydrolases"/>
    <property type="match status" value="1"/>
</dbReference>
<dbReference type="Gene3D" id="3.40.50.1820">
    <property type="entry name" value="alpha/beta hydrolase"/>
    <property type="match status" value="1"/>
</dbReference>
<reference evidence="2" key="1">
    <citation type="submission" date="2018-05" db="EMBL/GenBank/DDBJ databases">
        <authorList>
            <person name="Lanie J.A."/>
            <person name="Ng W.-L."/>
            <person name="Kazmierczak K.M."/>
            <person name="Andrzejewski T.M."/>
            <person name="Davidsen T.M."/>
            <person name="Wayne K.J."/>
            <person name="Tettelin H."/>
            <person name="Glass J.I."/>
            <person name="Rusch D."/>
            <person name="Podicherti R."/>
            <person name="Tsui H.-C.T."/>
            <person name="Winkler M.E."/>
        </authorList>
    </citation>
    <scope>NUCLEOTIDE SEQUENCE</scope>
</reference>
<dbReference type="PANTHER" id="PTHR42103:SF2">
    <property type="entry name" value="AB HYDROLASE-1 DOMAIN-CONTAINING PROTEIN"/>
    <property type="match status" value="1"/>
</dbReference>
<dbReference type="AlphaFoldDB" id="A0A382LBN9"/>
<evidence type="ECO:0000313" key="2">
    <source>
        <dbReference type="EMBL" id="SVC32507.1"/>
    </source>
</evidence>
<proteinExistence type="predicted"/>
<evidence type="ECO:0000259" key="1">
    <source>
        <dbReference type="Pfam" id="PF00561"/>
    </source>
</evidence>
<name>A0A382LBN9_9ZZZZ</name>
<feature type="domain" description="AB hydrolase-1" evidence="1">
    <location>
        <begin position="36"/>
        <end position="136"/>
    </location>
</feature>
<gene>
    <name evidence="2" type="ORF">METZ01_LOCUS285361</name>
</gene>
<dbReference type="EMBL" id="UINC01085192">
    <property type="protein sequence ID" value="SVC32507.1"/>
    <property type="molecule type" value="Genomic_DNA"/>
</dbReference>
<protein>
    <recommendedName>
        <fullName evidence="1">AB hydrolase-1 domain-containing protein</fullName>
    </recommendedName>
</protein>
<dbReference type="InterPro" id="IPR000073">
    <property type="entry name" value="AB_hydrolase_1"/>
</dbReference>
<sequence>MAEVIFNGPDGRLEGRYHQSKKPDAPIAIVLHPHPLHGGNMNNRVVFIMFNNFVERGFSVLRFNFRGVGRSQGVFDNGVGELSDAAYAFDWMQQFNSNSPFCWIGGYSFGALISMQLMMRRPEIEGFVSISPPAGTEDFSFLAPCPSSGLIIHGDKDAHIPLDAVKKLSQKLDGQKNISVNLSIVKGADHFYKDNMDNLSKEVASYLDKSLPPDNT</sequence>
<organism evidence="2">
    <name type="scientific">marine metagenome</name>
    <dbReference type="NCBI Taxonomy" id="408172"/>
    <lineage>
        <taxon>unclassified sequences</taxon>
        <taxon>metagenomes</taxon>
        <taxon>ecological metagenomes</taxon>
    </lineage>
</organism>
<accession>A0A382LBN9</accession>